<feature type="transmembrane region" description="Helical" evidence="1">
    <location>
        <begin position="21"/>
        <end position="42"/>
    </location>
</feature>
<evidence type="ECO:0000313" key="3">
    <source>
        <dbReference type="EMBL" id="NYE07233.1"/>
    </source>
</evidence>
<dbReference type="AlphaFoldDB" id="A0A852TEL3"/>
<dbReference type="PANTHER" id="PTHR14969:SF13">
    <property type="entry name" value="AT30094P"/>
    <property type="match status" value="1"/>
</dbReference>
<feature type="transmembrane region" description="Helical" evidence="1">
    <location>
        <begin position="200"/>
        <end position="218"/>
    </location>
</feature>
<dbReference type="GO" id="GO:0050380">
    <property type="term" value="F:undecaprenyl-diphosphatase activity"/>
    <property type="evidence" value="ECO:0007669"/>
    <property type="project" value="UniProtKB-EC"/>
</dbReference>
<organism evidence="3 4">
    <name type="scientific">Neobacillus niacini</name>
    <dbReference type="NCBI Taxonomy" id="86668"/>
    <lineage>
        <taxon>Bacteria</taxon>
        <taxon>Bacillati</taxon>
        <taxon>Bacillota</taxon>
        <taxon>Bacilli</taxon>
        <taxon>Bacillales</taxon>
        <taxon>Bacillaceae</taxon>
        <taxon>Neobacillus</taxon>
    </lineage>
</organism>
<dbReference type="Proteomes" id="UP000548423">
    <property type="component" value="Unassembled WGS sequence"/>
</dbReference>
<name>A0A852TEL3_9BACI</name>
<feature type="transmembrane region" description="Helical" evidence="1">
    <location>
        <begin position="140"/>
        <end position="162"/>
    </location>
</feature>
<evidence type="ECO:0000259" key="2">
    <source>
        <dbReference type="SMART" id="SM00014"/>
    </source>
</evidence>
<comment type="caution">
    <text evidence="3">The sequence shown here is derived from an EMBL/GenBank/DDBJ whole genome shotgun (WGS) entry which is preliminary data.</text>
</comment>
<evidence type="ECO:0000313" key="4">
    <source>
        <dbReference type="Proteomes" id="UP000548423"/>
    </source>
</evidence>
<feature type="domain" description="Phosphatidic acid phosphatase type 2/haloperoxidase" evidence="2">
    <location>
        <begin position="101"/>
        <end position="215"/>
    </location>
</feature>
<keyword evidence="3" id="KW-0378">Hydrolase</keyword>
<dbReference type="InterPro" id="IPR000326">
    <property type="entry name" value="PAP2/HPO"/>
</dbReference>
<evidence type="ECO:0000256" key="1">
    <source>
        <dbReference type="SAM" id="Phobius"/>
    </source>
</evidence>
<dbReference type="Gene3D" id="1.20.144.10">
    <property type="entry name" value="Phosphatidic acid phosphatase type 2/haloperoxidase"/>
    <property type="match status" value="2"/>
</dbReference>
<dbReference type="InterPro" id="IPR036938">
    <property type="entry name" value="PAP2/HPO_sf"/>
</dbReference>
<keyword evidence="1" id="KW-0472">Membrane</keyword>
<proteinExistence type="predicted"/>
<keyword evidence="1" id="KW-1133">Transmembrane helix</keyword>
<feature type="transmembrane region" description="Helical" evidence="1">
    <location>
        <begin position="174"/>
        <end position="194"/>
    </location>
</feature>
<dbReference type="EMBL" id="JACCBX010000008">
    <property type="protein sequence ID" value="NYE07233.1"/>
    <property type="molecule type" value="Genomic_DNA"/>
</dbReference>
<dbReference type="SMART" id="SM00014">
    <property type="entry name" value="acidPPc"/>
    <property type="match status" value="1"/>
</dbReference>
<reference evidence="4" key="1">
    <citation type="submission" date="2020-07" db="EMBL/GenBank/DDBJ databases">
        <authorList>
            <person name="Partida-Martinez L."/>
            <person name="Huntemann M."/>
            <person name="Clum A."/>
            <person name="Wang J."/>
            <person name="Palaniappan K."/>
            <person name="Ritter S."/>
            <person name="Chen I.-M."/>
            <person name="Stamatis D."/>
            <person name="Reddy T."/>
            <person name="O'Malley R."/>
            <person name="Daum C."/>
            <person name="Shapiro N."/>
            <person name="Ivanova N."/>
            <person name="Kyrpides N."/>
            <person name="Woyke T."/>
        </authorList>
    </citation>
    <scope>NUCLEOTIDE SEQUENCE [LARGE SCALE GENOMIC DNA]</scope>
    <source>
        <strain evidence="4">AT2.8</strain>
    </source>
</reference>
<reference evidence="4" key="2">
    <citation type="submission" date="2020-08" db="EMBL/GenBank/DDBJ databases">
        <title>The Agave Microbiome: Exploring the role of microbial communities in plant adaptations to desert environments.</title>
        <authorList>
            <person name="Partida-Martinez L.P."/>
        </authorList>
    </citation>
    <scope>NUCLEOTIDE SEQUENCE [LARGE SCALE GENOMIC DNA]</scope>
    <source>
        <strain evidence="4">AT2.8</strain>
    </source>
</reference>
<dbReference type="CDD" id="cd03392">
    <property type="entry name" value="PAP2_like_2"/>
    <property type="match status" value="1"/>
</dbReference>
<feature type="transmembrane region" description="Helical" evidence="1">
    <location>
        <begin position="101"/>
        <end position="120"/>
    </location>
</feature>
<dbReference type="Pfam" id="PF01569">
    <property type="entry name" value="PAP2"/>
    <property type="match status" value="1"/>
</dbReference>
<gene>
    <name evidence="3" type="ORF">F4694_004018</name>
</gene>
<dbReference type="EC" id="3.6.1.27" evidence="3"/>
<sequence>MGNYMVIGYEGVNDMNVKFQITRVFVFSLFSLMFFCLVAILMRADKLVDFDRTVIGAVQSQEAPYITSIMKFFTEIGSTKIVVILCLFIIFFLYKVLHHRLELLLFIGVVVGTPILNTLLKEIFQRARPDLHRLIEIGGYSFPSGHAMNAFTVYGILTFLLWRHIFNRSGRILLLLFSSFFIIMIGVSRIYLGVHYPSDIIGGYFASGFWLAASIWFFQWYMERQRQPQLASRMLKRSVKTSK</sequence>
<dbReference type="SUPFAM" id="SSF48317">
    <property type="entry name" value="Acid phosphatase/Vanadium-dependent haloperoxidase"/>
    <property type="match status" value="1"/>
</dbReference>
<protein>
    <submittedName>
        <fullName evidence="3">Undecaprenyl-diphosphatase</fullName>
        <ecNumber evidence="3">3.6.1.27</ecNumber>
    </submittedName>
</protein>
<keyword evidence="1" id="KW-0812">Transmembrane</keyword>
<accession>A0A852TEL3</accession>
<dbReference type="PANTHER" id="PTHR14969">
    <property type="entry name" value="SPHINGOSINE-1-PHOSPHATE PHOSPHOHYDROLASE"/>
    <property type="match status" value="1"/>
</dbReference>
<feature type="transmembrane region" description="Helical" evidence="1">
    <location>
        <begin position="76"/>
        <end position="94"/>
    </location>
</feature>